<comment type="caution">
    <text evidence="1">The sequence shown here is derived from an EMBL/GenBank/DDBJ whole genome shotgun (WGS) entry which is preliminary data.</text>
</comment>
<accession>K1Z4F1</accession>
<proteinExistence type="predicted"/>
<name>K1Z4F1_9BACT</name>
<evidence type="ECO:0000313" key="1">
    <source>
        <dbReference type="EMBL" id="EKD44432.1"/>
    </source>
</evidence>
<gene>
    <name evidence="1" type="ORF">ACD_71C00132G0004</name>
</gene>
<dbReference type="AlphaFoldDB" id="K1Z4F1"/>
<protein>
    <submittedName>
        <fullName evidence="1">Uncharacterized protein</fullName>
    </submittedName>
</protein>
<organism evidence="1">
    <name type="scientific">uncultured bacterium</name>
    <name type="common">gcode 4</name>
    <dbReference type="NCBI Taxonomy" id="1234023"/>
    <lineage>
        <taxon>Bacteria</taxon>
        <taxon>environmental samples</taxon>
    </lineage>
</organism>
<sequence length="50" mass="6304">MKSESLKLKKWHSWYSPQLKWRLLDIKSLYRLYILFKIIKKLYDIITNLF</sequence>
<dbReference type="EMBL" id="AMFJ01028863">
    <property type="protein sequence ID" value="EKD44432.1"/>
    <property type="molecule type" value="Genomic_DNA"/>
</dbReference>
<reference evidence="1" key="1">
    <citation type="journal article" date="2012" name="Science">
        <title>Fermentation, hydrogen, and sulfur metabolism in multiple uncultivated bacterial phyla.</title>
        <authorList>
            <person name="Wrighton K.C."/>
            <person name="Thomas B.C."/>
            <person name="Sharon I."/>
            <person name="Miller C.S."/>
            <person name="Castelle C.J."/>
            <person name="VerBerkmoes N.C."/>
            <person name="Wilkins M.J."/>
            <person name="Hettich R.L."/>
            <person name="Lipton M.S."/>
            <person name="Williams K.H."/>
            <person name="Long P.E."/>
            <person name="Banfield J.F."/>
        </authorList>
    </citation>
    <scope>NUCLEOTIDE SEQUENCE [LARGE SCALE GENOMIC DNA]</scope>
</reference>